<keyword evidence="2" id="KW-1185">Reference proteome</keyword>
<name>A0A367Q257_9NOSO</name>
<organism evidence="1 2">
    <name type="scientific">Nostoc minutum NIES-26</name>
    <dbReference type="NCBI Taxonomy" id="1844469"/>
    <lineage>
        <taxon>Bacteria</taxon>
        <taxon>Bacillati</taxon>
        <taxon>Cyanobacteriota</taxon>
        <taxon>Cyanophyceae</taxon>
        <taxon>Nostocales</taxon>
        <taxon>Nostocaceae</taxon>
        <taxon>Nostoc</taxon>
    </lineage>
</organism>
<dbReference type="EMBL" id="LXQD01000350">
    <property type="protein sequence ID" value="RCJ18227.1"/>
    <property type="molecule type" value="Genomic_DNA"/>
</dbReference>
<accession>A0A367Q257</accession>
<dbReference type="Proteomes" id="UP000252107">
    <property type="component" value="Unassembled WGS sequence"/>
</dbReference>
<proteinExistence type="predicted"/>
<evidence type="ECO:0000313" key="1">
    <source>
        <dbReference type="EMBL" id="RCJ18227.1"/>
    </source>
</evidence>
<evidence type="ECO:0000313" key="2">
    <source>
        <dbReference type="Proteomes" id="UP000252107"/>
    </source>
</evidence>
<dbReference type="AlphaFoldDB" id="A0A367Q257"/>
<sequence>MIFRIYDVADLKYEFASDQKDFGRDYLTFVKKSLAQANRISGYTGKTRLSYRACTVLRAPREFKIPFVRLRGLPCGKPRFLIEKYICKGEMPSFRYSSTGKGVILIQFSF</sequence>
<comment type="caution">
    <text evidence="1">The sequence shown here is derived from an EMBL/GenBank/DDBJ whole genome shotgun (WGS) entry which is preliminary data.</text>
</comment>
<reference evidence="1" key="1">
    <citation type="submission" date="2016-04" db="EMBL/GenBank/DDBJ databases">
        <authorList>
            <person name="Tabuchi Yagui T.R."/>
        </authorList>
    </citation>
    <scope>NUCLEOTIDE SEQUENCE [LARGE SCALE GENOMIC DNA]</scope>
    <source>
        <strain evidence="1">NIES-26</strain>
    </source>
</reference>
<protein>
    <submittedName>
        <fullName evidence="1">Uncharacterized protein</fullName>
    </submittedName>
</protein>
<gene>
    <name evidence="1" type="ORF">A6770_06540</name>
</gene>